<dbReference type="Pfam" id="PF00574">
    <property type="entry name" value="CLP_protease"/>
    <property type="match status" value="1"/>
</dbReference>
<evidence type="ECO:0000256" key="3">
    <source>
        <dbReference type="ARBA" id="ARBA00022670"/>
    </source>
</evidence>
<evidence type="ECO:0000256" key="4">
    <source>
        <dbReference type="ARBA" id="ARBA00022801"/>
    </source>
</evidence>
<evidence type="ECO:0000313" key="8">
    <source>
        <dbReference type="Proteomes" id="UP000295680"/>
    </source>
</evidence>
<organism evidence="7 8">
    <name type="scientific">Actinocrispum wychmicini</name>
    <dbReference type="NCBI Taxonomy" id="1213861"/>
    <lineage>
        <taxon>Bacteria</taxon>
        <taxon>Bacillati</taxon>
        <taxon>Actinomycetota</taxon>
        <taxon>Actinomycetes</taxon>
        <taxon>Pseudonocardiales</taxon>
        <taxon>Pseudonocardiaceae</taxon>
        <taxon>Actinocrispum</taxon>
    </lineage>
</organism>
<keyword evidence="5" id="KW-0720">Serine protease</keyword>
<dbReference type="EMBL" id="SLWS01000014">
    <property type="protein sequence ID" value="TCO49712.1"/>
    <property type="molecule type" value="Genomic_DNA"/>
</dbReference>
<dbReference type="PRINTS" id="PR00127">
    <property type="entry name" value="CLPPROTEASEP"/>
</dbReference>
<dbReference type="InterPro" id="IPR001907">
    <property type="entry name" value="ClpP"/>
</dbReference>
<dbReference type="GO" id="GO:0051117">
    <property type="term" value="F:ATPase binding"/>
    <property type="evidence" value="ECO:0007669"/>
    <property type="project" value="TreeGrafter"/>
</dbReference>
<dbReference type="PANTHER" id="PTHR10381">
    <property type="entry name" value="ATP-DEPENDENT CLP PROTEASE PROTEOLYTIC SUBUNIT"/>
    <property type="match status" value="1"/>
</dbReference>
<name>A0A4R2IXQ4_9PSEU</name>
<evidence type="ECO:0000256" key="2">
    <source>
        <dbReference type="ARBA" id="ARBA00022490"/>
    </source>
</evidence>
<dbReference type="PANTHER" id="PTHR10381:SF70">
    <property type="entry name" value="ATP-DEPENDENT CLP PROTEASE PROTEOLYTIC SUBUNIT"/>
    <property type="match status" value="1"/>
</dbReference>
<keyword evidence="4" id="KW-0378">Hydrolase</keyword>
<dbReference type="CDD" id="cd07017">
    <property type="entry name" value="S14_ClpP_2"/>
    <property type="match status" value="1"/>
</dbReference>
<sequence length="187" mass="19963">MAASYSDPLFGRMFEGRIVVLGGEVDDTVAGAIVSQLVLLDRASPTEDIRLYITSPGGSLSAGFAIHDAMNQVSADVSTWAVGFVGSVAQFLLCAGAPGKRYALPTARIAMRQPRPTLPATDVAAHSDLYEGWQRELVELTARRTGRDPATVARDLRDGRTMSAMEAKEYGIVDHVVAATRSAPQNN</sequence>
<proteinExistence type="inferred from homology"/>
<dbReference type="GO" id="GO:0009368">
    <property type="term" value="C:endopeptidase Clp complex"/>
    <property type="evidence" value="ECO:0007669"/>
    <property type="project" value="TreeGrafter"/>
</dbReference>
<evidence type="ECO:0000256" key="5">
    <source>
        <dbReference type="ARBA" id="ARBA00022825"/>
    </source>
</evidence>
<comment type="caution">
    <text evidence="7">The sequence shown here is derived from an EMBL/GenBank/DDBJ whole genome shotgun (WGS) entry which is preliminary data.</text>
</comment>
<keyword evidence="2" id="KW-0963">Cytoplasm</keyword>
<keyword evidence="8" id="KW-1185">Reference proteome</keyword>
<dbReference type="InterPro" id="IPR029045">
    <property type="entry name" value="ClpP/crotonase-like_dom_sf"/>
</dbReference>
<dbReference type="GO" id="GO:0006515">
    <property type="term" value="P:protein quality control for misfolded or incompletely synthesized proteins"/>
    <property type="evidence" value="ECO:0007669"/>
    <property type="project" value="TreeGrafter"/>
</dbReference>
<protein>
    <recommendedName>
        <fullName evidence="6">ATP-dependent Clp protease proteolytic subunit</fullName>
    </recommendedName>
</protein>
<dbReference type="GO" id="GO:0004176">
    <property type="term" value="F:ATP-dependent peptidase activity"/>
    <property type="evidence" value="ECO:0007669"/>
    <property type="project" value="InterPro"/>
</dbReference>
<keyword evidence="3 7" id="KW-0645">Protease</keyword>
<reference evidence="7 8" key="1">
    <citation type="submission" date="2019-03" db="EMBL/GenBank/DDBJ databases">
        <title>Genomic Encyclopedia of Type Strains, Phase IV (KMG-IV): sequencing the most valuable type-strain genomes for metagenomic binning, comparative biology and taxonomic classification.</title>
        <authorList>
            <person name="Goeker M."/>
        </authorList>
    </citation>
    <scope>NUCLEOTIDE SEQUENCE [LARGE SCALE GENOMIC DNA]</scope>
    <source>
        <strain evidence="7 8">DSM 45934</strain>
    </source>
</reference>
<gene>
    <name evidence="7" type="ORF">EV192_11482</name>
</gene>
<dbReference type="InterPro" id="IPR023562">
    <property type="entry name" value="ClpP/TepA"/>
</dbReference>
<dbReference type="GO" id="GO:0004252">
    <property type="term" value="F:serine-type endopeptidase activity"/>
    <property type="evidence" value="ECO:0007669"/>
    <property type="project" value="InterPro"/>
</dbReference>
<evidence type="ECO:0000256" key="1">
    <source>
        <dbReference type="ARBA" id="ARBA00007039"/>
    </source>
</evidence>
<dbReference type="AlphaFoldDB" id="A0A4R2IXQ4"/>
<evidence type="ECO:0000313" key="7">
    <source>
        <dbReference type="EMBL" id="TCO49712.1"/>
    </source>
</evidence>
<evidence type="ECO:0000256" key="6">
    <source>
        <dbReference type="RuleBase" id="RU003567"/>
    </source>
</evidence>
<dbReference type="SUPFAM" id="SSF52096">
    <property type="entry name" value="ClpP/crotonase"/>
    <property type="match status" value="1"/>
</dbReference>
<accession>A0A4R2IXQ4</accession>
<dbReference type="Proteomes" id="UP000295680">
    <property type="component" value="Unassembled WGS sequence"/>
</dbReference>
<comment type="similarity">
    <text evidence="1 6">Belongs to the peptidase S14 family.</text>
</comment>
<dbReference type="Gene3D" id="3.90.226.10">
    <property type="entry name" value="2-enoyl-CoA Hydratase, Chain A, domain 1"/>
    <property type="match status" value="1"/>
</dbReference>